<sequence length="62" mass="6812">MPDFLVQHWKEILAVVAALVAGGVVIKLISIRVSSSSNRVDQRGARSRGDIVGRDNNRNRRG</sequence>
<protein>
    <submittedName>
        <fullName evidence="3">Uncharacterized protein</fullName>
    </submittedName>
</protein>
<feature type="region of interest" description="Disordered" evidence="1">
    <location>
        <begin position="36"/>
        <end position="62"/>
    </location>
</feature>
<feature type="transmembrane region" description="Helical" evidence="2">
    <location>
        <begin position="12"/>
        <end position="29"/>
    </location>
</feature>
<dbReference type="RefSeq" id="WP_106514234.1">
    <property type="nucleotide sequence ID" value="NZ_PXYI01000005.1"/>
</dbReference>
<dbReference type="AlphaFoldDB" id="A0A2P7QM41"/>
<accession>A0A2P7QM41</accession>
<evidence type="ECO:0000256" key="2">
    <source>
        <dbReference type="SAM" id="Phobius"/>
    </source>
</evidence>
<name>A0A2P7QM41_9SPHN</name>
<keyword evidence="2" id="KW-0812">Transmembrane</keyword>
<feature type="compositionally biased region" description="Basic and acidic residues" evidence="1">
    <location>
        <begin position="40"/>
        <end position="62"/>
    </location>
</feature>
<keyword evidence="2" id="KW-0472">Membrane</keyword>
<dbReference type="Proteomes" id="UP000241167">
    <property type="component" value="Unassembled WGS sequence"/>
</dbReference>
<proteinExistence type="predicted"/>
<gene>
    <name evidence="3" type="ORF">C7I55_17220</name>
</gene>
<dbReference type="EMBL" id="PXYI01000005">
    <property type="protein sequence ID" value="PSJ39036.1"/>
    <property type="molecule type" value="Genomic_DNA"/>
</dbReference>
<comment type="caution">
    <text evidence="3">The sequence shown here is derived from an EMBL/GenBank/DDBJ whole genome shotgun (WGS) entry which is preliminary data.</text>
</comment>
<reference evidence="3 4" key="1">
    <citation type="submission" date="2018-03" db="EMBL/GenBank/DDBJ databases">
        <title>The draft genome of Sphingosinicella sp. GL-C-18.</title>
        <authorList>
            <person name="Liu L."/>
            <person name="Li L."/>
            <person name="Liang L."/>
            <person name="Zhang X."/>
            <person name="Wang T."/>
        </authorList>
    </citation>
    <scope>NUCLEOTIDE SEQUENCE [LARGE SCALE GENOMIC DNA]</scope>
    <source>
        <strain evidence="3 4">GL-C-18</strain>
    </source>
</reference>
<evidence type="ECO:0000313" key="3">
    <source>
        <dbReference type="EMBL" id="PSJ39036.1"/>
    </source>
</evidence>
<keyword evidence="4" id="KW-1185">Reference proteome</keyword>
<evidence type="ECO:0000313" key="4">
    <source>
        <dbReference type="Proteomes" id="UP000241167"/>
    </source>
</evidence>
<evidence type="ECO:0000256" key="1">
    <source>
        <dbReference type="SAM" id="MobiDB-lite"/>
    </source>
</evidence>
<organism evidence="3 4">
    <name type="scientific">Allosphingosinicella deserti</name>
    <dbReference type="NCBI Taxonomy" id="2116704"/>
    <lineage>
        <taxon>Bacteria</taxon>
        <taxon>Pseudomonadati</taxon>
        <taxon>Pseudomonadota</taxon>
        <taxon>Alphaproteobacteria</taxon>
        <taxon>Sphingomonadales</taxon>
        <taxon>Sphingomonadaceae</taxon>
        <taxon>Allosphingosinicella</taxon>
    </lineage>
</organism>
<keyword evidence="2" id="KW-1133">Transmembrane helix</keyword>